<name>A0A9N9CE33_9GLOM</name>
<feature type="compositionally biased region" description="Low complexity" evidence="1">
    <location>
        <begin position="120"/>
        <end position="137"/>
    </location>
</feature>
<organism evidence="3 4">
    <name type="scientific">Paraglomus occultum</name>
    <dbReference type="NCBI Taxonomy" id="144539"/>
    <lineage>
        <taxon>Eukaryota</taxon>
        <taxon>Fungi</taxon>
        <taxon>Fungi incertae sedis</taxon>
        <taxon>Mucoromycota</taxon>
        <taxon>Glomeromycotina</taxon>
        <taxon>Glomeromycetes</taxon>
        <taxon>Paraglomerales</taxon>
        <taxon>Paraglomeraceae</taxon>
        <taxon>Paraglomus</taxon>
    </lineage>
</organism>
<proteinExistence type="predicted"/>
<reference evidence="3" key="1">
    <citation type="submission" date="2021-06" db="EMBL/GenBank/DDBJ databases">
        <authorList>
            <person name="Kallberg Y."/>
            <person name="Tangrot J."/>
            <person name="Rosling A."/>
        </authorList>
    </citation>
    <scope>NUCLEOTIDE SEQUENCE</scope>
    <source>
        <strain evidence="3">IA702</strain>
    </source>
</reference>
<keyword evidence="2" id="KW-0472">Membrane</keyword>
<dbReference type="OrthoDB" id="10585675at2759"/>
<feature type="compositionally biased region" description="Polar residues" evidence="1">
    <location>
        <begin position="104"/>
        <end position="119"/>
    </location>
</feature>
<evidence type="ECO:0000256" key="1">
    <source>
        <dbReference type="SAM" id="MobiDB-lite"/>
    </source>
</evidence>
<dbReference type="Proteomes" id="UP000789572">
    <property type="component" value="Unassembled WGS sequence"/>
</dbReference>
<dbReference type="EMBL" id="CAJVPJ010001622">
    <property type="protein sequence ID" value="CAG8598107.1"/>
    <property type="molecule type" value="Genomic_DNA"/>
</dbReference>
<protein>
    <submittedName>
        <fullName evidence="3">10360_t:CDS:1</fullName>
    </submittedName>
</protein>
<feature type="compositionally biased region" description="Polar residues" evidence="1">
    <location>
        <begin position="38"/>
        <end position="48"/>
    </location>
</feature>
<evidence type="ECO:0000313" key="3">
    <source>
        <dbReference type="EMBL" id="CAG8598107.1"/>
    </source>
</evidence>
<gene>
    <name evidence="3" type="ORF">POCULU_LOCUS7323</name>
</gene>
<sequence>MATGSQGYVENVVSETNQEIASSQPSFEVSGHQEVRHSNVSSATQSIYGQHLQEQPVLGRPVVGHDSYLGQPVQYDALVQREPSPLSHQFQSQQEQVQRVPTPLGQQLQREPSPIGQQFQREPSPLSQQSQRESSSPPKFPSNPSPQDQYYPPPAEPPPPDVVPLVPPYSPSSQLSTASNSPHLSNKPITGATTTYPNSMVPGQNVTVDPPQRLSEIKSEASSSPPKKQKKSIFRNRKFWIGLIILIVLILIGAGVGLYFGLHKKKKNTKQCIVVIPSCSASFTACQSTGPDGCPVFQCQKTCSGS</sequence>
<keyword evidence="2" id="KW-1133">Transmembrane helix</keyword>
<keyword evidence="4" id="KW-1185">Reference proteome</keyword>
<accession>A0A9N9CE33</accession>
<dbReference type="AlphaFoldDB" id="A0A9N9CE33"/>
<feature type="compositionally biased region" description="Pro residues" evidence="1">
    <location>
        <begin position="151"/>
        <end position="170"/>
    </location>
</feature>
<feature type="transmembrane region" description="Helical" evidence="2">
    <location>
        <begin position="239"/>
        <end position="262"/>
    </location>
</feature>
<feature type="region of interest" description="Disordered" evidence="1">
    <location>
        <begin position="19"/>
        <end position="52"/>
    </location>
</feature>
<evidence type="ECO:0000313" key="4">
    <source>
        <dbReference type="Proteomes" id="UP000789572"/>
    </source>
</evidence>
<comment type="caution">
    <text evidence="3">The sequence shown here is derived from an EMBL/GenBank/DDBJ whole genome shotgun (WGS) entry which is preliminary data.</text>
</comment>
<feature type="compositionally biased region" description="Polar residues" evidence="1">
    <location>
        <begin position="175"/>
        <end position="207"/>
    </location>
</feature>
<feature type="region of interest" description="Disordered" evidence="1">
    <location>
        <begin position="83"/>
        <end position="210"/>
    </location>
</feature>
<feature type="compositionally biased region" description="Low complexity" evidence="1">
    <location>
        <begin position="89"/>
        <end position="98"/>
    </location>
</feature>
<evidence type="ECO:0000256" key="2">
    <source>
        <dbReference type="SAM" id="Phobius"/>
    </source>
</evidence>
<keyword evidence="2" id="KW-0812">Transmembrane</keyword>